<dbReference type="Pfam" id="PF04281">
    <property type="entry name" value="Tom22"/>
    <property type="match status" value="1"/>
</dbReference>
<sequence length="153" mass="16464">MVRLEEVEDETFVEKPSSAGDEVLLADDDADYTDTDSEISDSESLSDPTPDESLADRLTALRDIIPPQTRAKLTSTLSTTYNGAAKTVTFGGKSLWVICTSVLLLGLPYALAFQDEQMVQEEERQRQLMSEGASGLMSAGQEGGQQGQAKAAL</sequence>
<keyword evidence="8" id="KW-0811">Translocation</keyword>
<evidence type="ECO:0000256" key="12">
    <source>
        <dbReference type="SAM" id="MobiDB-lite"/>
    </source>
</evidence>
<dbReference type="InterPro" id="IPR005683">
    <property type="entry name" value="Tom22"/>
</dbReference>
<gene>
    <name evidence="13" type="primary">tom22</name>
    <name evidence="13" type="ORF">LTR24_004450</name>
</gene>
<dbReference type="EMBL" id="JAVRRG010000046">
    <property type="protein sequence ID" value="KAK5093190.1"/>
    <property type="molecule type" value="Genomic_DNA"/>
</dbReference>
<comment type="similarity">
    <text evidence="2">Belongs to the Tom22 family.</text>
</comment>
<dbReference type="PANTHER" id="PTHR12504">
    <property type="entry name" value="MITOCHONDRIAL IMPORT RECEPTOR SUBUNIT TOM22"/>
    <property type="match status" value="1"/>
</dbReference>
<evidence type="ECO:0000313" key="14">
    <source>
        <dbReference type="Proteomes" id="UP001345013"/>
    </source>
</evidence>
<comment type="caution">
    <text evidence="13">The sequence shown here is derived from an EMBL/GenBank/DDBJ whole genome shotgun (WGS) entry which is preliminary data.</text>
</comment>
<evidence type="ECO:0000256" key="5">
    <source>
        <dbReference type="ARBA" id="ARBA00022787"/>
    </source>
</evidence>
<proteinExistence type="inferred from homology"/>
<name>A0ABR0KBR6_9EURO</name>
<keyword evidence="4" id="KW-0812">Transmembrane</keyword>
<keyword evidence="6" id="KW-0653">Protein transport</keyword>
<keyword evidence="3" id="KW-0813">Transport</keyword>
<organism evidence="13 14">
    <name type="scientific">Lithohypha guttulata</name>
    <dbReference type="NCBI Taxonomy" id="1690604"/>
    <lineage>
        <taxon>Eukaryota</taxon>
        <taxon>Fungi</taxon>
        <taxon>Dikarya</taxon>
        <taxon>Ascomycota</taxon>
        <taxon>Pezizomycotina</taxon>
        <taxon>Eurotiomycetes</taxon>
        <taxon>Chaetothyriomycetidae</taxon>
        <taxon>Chaetothyriales</taxon>
        <taxon>Trichomeriaceae</taxon>
        <taxon>Lithohypha</taxon>
    </lineage>
</organism>
<dbReference type="CDD" id="cd22884">
    <property type="entry name" value="TOM22"/>
    <property type="match status" value="1"/>
</dbReference>
<accession>A0ABR0KBR6</accession>
<keyword evidence="11 13" id="KW-0675">Receptor</keyword>
<evidence type="ECO:0000256" key="4">
    <source>
        <dbReference type="ARBA" id="ARBA00022692"/>
    </source>
</evidence>
<keyword evidence="7" id="KW-1133">Transmembrane helix</keyword>
<evidence type="ECO:0000256" key="10">
    <source>
        <dbReference type="ARBA" id="ARBA00023136"/>
    </source>
</evidence>
<evidence type="ECO:0000313" key="13">
    <source>
        <dbReference type="EMBL" id="KAK5093190.1"/>
    </source>
</evidence>
<evidence type="ECO:0000256" key="8">
    <source>
        <dbReference type="ARBA" id="ARBA00023010"/>
    </source>
</evidence>
<reference evidence="13 14" key="1">
    <citation type="submission" date="2023-08" db="EMBL/GenBank/DDBJ databases">
        <title>Black Yeasts Isolated from many extreme environments.</title>
        <authorList>
            <person name="Coleine C."/>
            <person name="Stajich J.E."/>
            <person name="Selbmann L."/>
        </authorList>
    </citation>
    <scope>NUCLEOTIDE SEQUENCE [LARGE SCALE GENOMIC DNA]</scope>
    <source>
        <strain evidence="13 14">CCFEE 5885</strain>
    </source>
</reference>
<evidence type="ECO:0000256" key="6">
    <source>
        <dbReference type="ARBA" id="ARBA00022927"/>
    </source>
</evidence>
<evidence type="ECO:0000256" key="1">
    <source>
        <dbReference type="ARBA" id="ARBA00004572"/>
    </source>
</evidence>
<keyword evidence="5" id="KW-1000">Mitochondrion outer membrane</keyword>
<comment type="subcellular location">
    <subcellularLocation>
        <location evidence="1">Mitochondrion outer membrane</location>
        <topology evidence="1">Single-pass membrane protein</topology>
    </subcellularLocation>
</comment>
<feature type="region of interest" description="Disordered" evidence="12">
    <location>
        <begin position="1"/>
        <end position="53"/>
    </location>
</feature>
<keyword evidence="9" id="KW-0496">Mitochondrion</keyword>
<feature type="region of interest" description="Disordered" evidence="12">
    <location>
        <begin position="123"/>
        <end position="153"/>
    </location>
</feature>
<protein>
    <submittedName>
        <fullName evidence="13">Mitochondrial import receptor subunit Tom22</fullName>
    </submittedName>
</protein>
<feature type="compositionally biased region" description="Acidic residues" evidence="12">
    <location>
        <begin position="1"/>
        <end position="11"/>
    </location>
</feature>
<keyword evidence="10" id="KW-0472">Membrane</keyword>
<evidence type="ECO:0000256" key="2">
    <source>
        <dbReference type="ARBA" id="ARBA00009874"/>
    </source>
</evidence>
<evidence type="ECO:0000256" key="11">
    <source>
        <dbReference type="ARBA" id="ARBA00023170"/>
    </source>
</evidence>
<dbReference type="PANTHER" id="PTHR12504:SF0">
    <property type="entry name" value="MITOCHONDRIAL IMPORT RECEPTOR SUBUNIT TOM22 HOMOLOG"/>
    <property type="match status" value="1"/>
</dbReference>
<keyword evidence="14" id="KW-1185">Reference proteome</keyword>
<dbReference type="Proteomes" id="UP001345013">
    <property type="component" value="Unassembled WGS sequence"/>
</dbReference>
<evidence type="ECO:0000256" key="7">
    <source>
        <dbReference type="ARBA" id="ARBA00022989"/>
    </source>
</evidence>
<evidence type="ECO:0000256" key="9">
    <source>
        <dbReference type="ARBA" id="ARBA00023128"/>
    </source>
</evidence>
<evidence type="ECO:0000256" key="3">
    <source>
        <dbReference type="ARBA" id="ARBA00022448"/>
    </source>
</evidence>
<feature type="compositionally biased region" description="Acidic residues" evidence="12">
    <location>
        <begin position="24"/>
        <end position="41"/>
    </location>
</feature>